<dbReference type="Pfam" id="PF13649">
    <property type="entry name" value="Methyltransf_25"/>
    <property type="match status" value="1"/>
</dbReference>
<dbReference type="CDD" id="cd02440">
    <property type="entry name" value="AdoMet_MTases"/>
    <property type="match status" value="1"/>
</dbReference>
<dbReference type="InterPro" id="IPR041698">
    <property type="entry name" value="Methyltransf_25"/>
</dbReference>
<keyword evidence="1" id="KW-0808">Transferase</keyword>
<keyword evidence="3" id="KW-0489">Methyltransferase</keyword>
<evidence type="ECO:0000313" key="3">
    <source>
        <dbReference type="EMBL" id="MBI4727720.1"/>
    </source>
</evidence>
<dbReference type="GO" id="GO:0032259">
    <property type="term" value="P:methylation"/>
    <property type="evidence" value="ECO:0007669"/>
    <property type="project" value="UniProtKB-KW"/>
</dbReference>
<reference evidence="3" key="1">
    <citation type="submission" date="2020-07" db="EMBL/GenBank/DDBJ databases">
        <title>Huge and variable diversity of episymbiotic CPR bacteria and DPANN archaea in groundwater ecosystems.</title>
        <authorList>
            <person name="He C.Y."/>
            <person name="Keren R."/>
            <person name="Whittaker M."/>
            <person name="Farag I.F."/>
            <person name="Doudna J."/>
            <person name="Cate J.H.D."/>
            <person name="Banfield J.F."/>
        </authorList>
    </citation>
    <scope>NUCLEOTIDE SEQUENCE</scope>
    <source>
        <strain evidence="3">NC_groundwater_1520_Pr4_B-0.1um_53_5</strain>
    </source>
</reference>
<dbReference type="GO" id="GO:0008168">
    <property type="term" value="F:methyltransferase activity"/>
    <property type="evidence" value="ECO:0007669"/>
    <property type="project" value="UniProtKB-KW"/>
</dbReference>
<evidence type="ECO:0000256" key="1">
    <source>
        <dbReference type="ARBA" id="ARBA00022679"/>
    </source>
</evidence>
<evidence type="ECO:0000313" key="4">
    <source>
        <dbReference type="Proteomes" id="UP000736328"/>
    </source>
</evidence>
<name>A0A933IAQ7_UNCT6</name>
<proteinExistence type="predicted"/>
<dbReference type="Proteomes" id="UP000736328">
    <property type="component" value="Unassembled WGS sequence"/>
</dbReference>
<gene>
    <name evidence="3" type="ORF">HY768_10975</name>
</gene>
<feature type="domain" description="Methyltransferase" evidence="2">
    <location>
        <begin position="50"/>
        <end position="145"/>
    </location>
</feature>
<organism evidence="3 4">
    <name type="scientific">candidate division TA06 bacterium</name>
    <dbReference type="NCBI Taxonomy" id="2250710"/>
    <lineage>
        <taxon>Bacteria</taxon>
        <taxon>Bacteria division TA06</taxon>
    </lineage>
</organism>
<dbReference type="EMBL" id="JACQXR010000151">
    <property type="protein sequence ID" value="MBI4727720.1"/>
    <property type="molecule type" value="Genomic_DNA"/>
</dbReference>
<dbReference type="SUPFAM" id="SSF53335">
    <property type="entry name" value="S-adenosyl-L-methionine-dependent methyltransferases"/>
    <property type="match status" value="1"/>
</dbReference>
<dbReference type="Gene3D" id="2.20.25.110">
    <property type="entry name" value="S-adenosyl-L-methionine-dependent methyltransferases"/>
    <property type="match status" value="1"/>
</dbReference>
<comment type="caution">
    <text evidence="3">The sequence shown here is derived from an EMBL/GenBank/DDBJ whole genome shotgun (WGS) entry which is preliminary data.</text>
</comment>
<protein>
    <submittedName>
        <fullName evidence="3">Methyltransferase domain-containing protein</fullName>
    </submittedName>
</protein>
<dbReference type="AlphaFoldDB" id="A0A933IAQ7"/>
<sequence length="254" mass="29390">MKMRKKREWFDDDSFWIDLYPFMFPEGRFKNAVAQVEKILKLVKPAGKAVLDLCCGPGRCSIALAKKGFAVTGVDRTEFLLKKAKTKARAAKVKIAWIQQDMRDFVRPEAFDFVLSIFTSFGYFNKKEEDTKVLHNMFLSLKPGGTCLIDVVGKEWLAKVFQPTNSEKLPDGTMLVQRHEIFDNWTRIRNEWILLRKGRSKTFKFYHTVYSGQELKDRLEQVGFCNVRLYGNLEGEDYGRSAQRLIAVGEKPKP</sequence>
<evidence type="ECO:0000259" key="2">
    <source>
        <dbReference type="Pfam" id="PF13649"/>
    </source>
</evidence>
<dbReference type="InterPro" id="IPR029063">
    <property type="entry name" value="SAM-dependent_MTases_sf"/>
</dbReference>
<dbReference type="Gene3D" id="3.40.50.150">
    <property type="entry name" value="Vaccinia Virus protein VP39"/>
    <property type="match status" value="1"/>
</dbReference>
<dbReference type="PANTHER" id="PTHR43861">
    <property type="entry name" value="TRANS-ACONITATE 2-METHYLTRANSFERASE-RELATED"/>
    <property type="match status" value="1"/>
</dbReference>
<accession>A0A933IAQ7</accession>
<dbReference type="PANTHER" id="PTHR43861:SF3">
    <property type="entry name" value="PUTATIVE (AFU_ORTHOLOGUE AFUA_2G14390)-RELATED"/>
    <property type="match status" value="1"/>
</dbReference>